<dbReference type="VEuPathDB" id="FungiDB:MFRU_034g00600"/>
<gene>
    <name evidence="2" type="ORF">EYC84_008612</name>
</gene>
<evidence type="ECO:0000259" key="1">
    <source>
        <dbReference type="Pfam" id="PF20150"/>
    </source>
</evidence>
<dbReference type="Pfam" id="PF20150">
    <property type="entry name" value="2EXR"/>
    <property type="match status" value="1"/>
</dbReference>
<reference evidence="2 3" key="1">
    <citation type="submission" date="2019-06" db="EMBL/GenBank/DDBJ databases">
        <title>Genome Sequence of the Brown Rot Fungal Pathogen Monilinia fructicola.</title>
        <authorList>
            <person name="De Miccolis Angelini R.M."/>
            <person name="Landi L."/>
            <person name="Abate D."/>
            <person name="Pollastro S."/>
            <person name="Romanazzi G."/>
            <person name="Faretra F."/>
        </authorList>
    </citation>
    <scope>NUCLEOTIDE SEQUENCE [LARGE SCALE GENOMIC DNA]</scope>
    <source>
        <strain evidence="2 3">Mfrc123</strain>
    </source>
</reference>
<dbReference type="Proteomes" id="UP000322873">
    <property type="component" value="Unassembled WGS sequence"/>
</dbReference>
<dbReference type="AlphaFoldDB" id="A0A5M9JF73"/>
<dbReference type="InterPro" id="IPR045518">
    <property type="entry name" value="2EXR"/>
</dbReference>
<comment type="caution">
    <text evidence="2">The sequence shown here is derived from an EMBL/GenBank/DDBJ whole genome shotgun (WGS) entry which is preliminary data.</text>
</comment>
<dbReference type="EMBL" id="VICG01000010">
    <property type="protein sequence ID" value="KAA8568228.1"/>
    <property type="molecule type" value="Genomic_DNA"/>
</dbReference>
<evidence type="ECO:0000313" key="2">
    <source>
        <dbReference type="EMBL" id="KAA8568228.1"/>
    </source>
</evidence>
<dbReference type="PANTHER" id="PTHR35910">
    <property type="entry name" value="2EXR DOMAIN-CONTAINING PROTEIN"/>
    <property type="match status" value="1"/>
</dbReference>
<accession>A0A5M9JF73</accession>
<name>A0A5M9JF73_MONFR</name>
<feature type="domain" description="2EXR" evidence="1">
    <location>
        <begin position="140"/>
        <end position="221"/>
    </location>
</feature>
<dbReference type="PANTHER" id="PTHR35910:SF6">
    <property type="entry name" value="2EXR DOMAIN-CONTAINING PROTEIN"/>
    <property type="match status" value="1"/>
</dbReference>
<proteinExistence type="predicted"/>
<organism evidence="2 3">
    <name type="scientific">Monilinia fructicola</name>
    <name type="common">Brown rot fungus</name>
    <name type="synonym">Ciboria fructicola</name>
    <dbReference type="NCBI Taxonomy" id="38448"/>
    <lineage>
        <taxon>Eukaryota</taxon>
        <taxon>Fungi</taxon>
        <taxon>Dikarya</taxon>
        <taxon>Ascomycota</taxon>
        <taxon>Pezizomycotina</taxon>
        <taxon>Leotiomycetes</taxon>
        <taxon>Helotiales</taxon>
        <taxon>Sclerotiniaceae</taxon>
        <taxon>Monilinia</taxon>
    </lineage>
</organism>
<sequence>MNSTLLYSHKRTSLYNFTSLSLQFYNSQLSTLISIILQLYTYHSLTSTYNLQPTTYNLQPTIHPSPFISYINILIETSRRKETAIIVNIKPFLSSRIKYLFQHKSLSTLTKVLPLSSSLLSLLSSLLPSIFRHVHHHSHPSFIKLPSELRLKIWSNLLPGPRTLPIRYSRTKKSYFAPVAPSVLQFISSETRTLFLEHYVLLHLNPAYSSTIYIDFSLDTLCFDHEDCSPSGDLAMDFKSCTQSGLIERVDIDAQFWEILRLFRFDVLSEIKYLTGLRNLTLFLKRYEEDQQTFGEGYERSRQREFLGGRMLMLFEGQTTDREIAQCQWYVQTVKWELEHGIEQWRNGKPSVQMWII</sequence>
<evidence type="ECO:0000313" key="3">
    <source>
        <dbReference type="Proteomes" id="UP000322873"/>
    </source>
</evidence>
<keyword evidence="3" id="KW-1185">Reference proteome</keyword>
<protein>
    <recommendedName>
        <fullName evidence="1">2EXR domain-containing protein</fullName>
    </recommendedName>
</protein>